<evidence type="ECO:0000313" key="1">
    <source>
        <dbReference type="EMBL" id="MFC5987380.1"/>
    </source>
</evidence>
<dbReference type="Proteomes" id="UP001596250">
    <property type="component" value="Unassembled WGS sequence"/>
</dbReference>
<evidence type="ECO:0000313" key="2">
    <source>
        <dbReference type="Proteomes" id="UP001596250"/>
    </source>
</evidence>
<protein>
    <submittedName>
        <fullName evidence="1">Uncharacterized protein</fullName>
    </submittedName>
</protein>
<proteinExistence type="predicted"/>
<sequence>MFLYNRHRVTEILNTAPVIQNLLSVETDENFICPYDKLIIGAGILPQQPFIDLVRPASFHADDDDSFYQNKLIYDLFSVQWSPMNPLAPATSIMLNPWKHRLTPDAVLALVDLVLGNHYDAFIVKSDDKVDCVQFLSSEELSKRLYVAYQKKPPQDYQSLGQTFLYGKRGWQQVKNYDKAEEQGLADTIWTRIERTRRQKDKHTRKTLLQFLFDERADAMKHMIVVDTDKFSGKDKIMRRIKKYGTFQEAFMSLNAVEKRKLKAHEAFKKPIIDLGSTFRTDLDKWMSGSLRLYFTFKSYAVLKASWSGKDTITYRTVRIDPINLNYTGASLEPYVGKEKYRLRQNYLTDVLS</sequence>
<dbReference type="EMBL" id="JBHSQV010000161">
    <property type="protein sequence ID" value="MFC5987380.1"/>
    <property type="molecule type" value="Genomic_DNA"/>
</dbReference>
<comment type="caution">
    <text evidence="1">The sequence shown here is derived from an EMBL/GenBank/DDBJ whole genome shotgun (WGS) entry which is preliminary data.</text>
</comment>
<keyword evidence="2" id="KW-1185">Reference proteome</keyword>
<name>A0ABW1IQM0_9BACL</name>
<dbReference type="RefSeq" id="WP_379894746.1">
    <property type="nucleotide sequence ID" value="NZ_CBCSCT010000042.1"/>
</dbReference>
<organism evidence="1 2">
    <name type="scientific">Marinicrinis lubricantis</name>
    <dbReference type="NCBI Taxonomy" id="2086470"/>
    <lineage>
        <taxon>Bacteria</taxon>
        <taxon>Bacillati</taxon>
        <taxon>Bacillota</taxon>
        <taxon>Bacilli</taxon>
        <taxon>Bacillales</taxon>
        <taxon>Paenibacillaceae</taxon>
    </lineage>
</organism>
<gene>
    <name evidence="1" type="ORF">ACFPXP_13290</name>
</gene>
<reference evidence="2" key="1">
    <citation type="journal article" date="2019" name="Int. J. Syst. Evol. Microbiol.">
        <title>The Global Catalogue of Microorganisms (GCM) 10K type strain sequencing project: providing services to taxonomists for standard genome sequencing and annotation.</title>
        <authorList>
            <consortium name="The Broad Institute Genomics Platform"/>
            <consortium name="The Broad Institute Genome Sequencing Center for Infectious Disease"/>
            <person name="Wu L."/>
            <person name="Ma J."/>
        </authorList>
    </citation>
    <scope>NUCLEOTIDE SEQUENCE [LARGE SCALE GENOMIC DNA]</scope>
    <source>
        <strain evidence="2">CCM 8749</strain>
    </source>
</reference>
<accession>A0ABW1IQM0</accession>